<dbReference type="InterPro" id="IPR023631">
    <property type="entry name" value="Amidase_dom"/>
</dbReference>
<evidence type="ECO:0000313" key="3">
    <source>
        <dbReference type="EMBL" id="KAF2458192.1"/>
    </source>
</evidence>
<feature type="domain" description="Amidase" evidence="2">
    <location>
        <begin position="161"/>
        <end position="596"/>
    </location>
</feature>
<name>A0A6A6P363_9PEZI</name>
<gene>
    <name evidence="3" type="ORF">BDY21DRAFT_411588</name>
</gene>
<evidence type="ECO:0000256" key="1">
    <source>
        <dbReference type="SAM" id="MobiDB-lite"/>
    </source>
</evidence>
<evidence type="ECO:0000259" key="2">
    <source>
        <dbReference type="Pfam" id="PF01425"/>
    </source>
</evidence>
<dbReference type="GO" id="GO:0003824">
    <property type="term" value="F:catalytic activity"/>
    <property type="evidence" value="ECO:0007669"/>
    <property type="project" value="InterPro"/>
</dbReference>
<proteinExistence type="predicted"/>
<dbReference type="Pfam" id="PF01425">
    <property type="entry name" value="Amidase"/>
    <property type="match status" value="1"/>
</dbReference>
<organism evidence="3 4">
    <name type="scientific">Lineolata rhizophorae</name>
    <dbReference type="NCBI Taxonomy" id="578093"/>
    <lineage>
        <taxon>Eukaryota</taxon>
        <taxon>Fungi</taxon>
        <taxon>Dikarya</taxon>
        <taxon>Ascomycota</taxon>
        <taxon>Pezizomycotina</taxon>
        <taxon>Dothideomycetes</taxon>
        <taxon>Dothideomycetes incertae sedis</taxon>
        <taxon>Lineolatales</taxon>
        <taxon>Lineolataceae</taxon>
        <taxon>Lineolata</taxon>
    </lineage>
</organism>
<dbReference type="InterPro" id="IPR036928">
    <property type="entry name" value="AS_sf"/>
</dbReference>
<dbReference type="AlphaFoldDB" id="A0A6A6P363"/>
<protein>
    <submittedName>
        <fullName evidence="3">Amidase signature domain-containing protein</fullName>
    </submittedName>
</protein>
<dbReference type="EMBL" id="MU001678">
    <property type="protein sequence ID" value="KAF2458192.1"/>
    <property type="molecule type" value="Genomic_DNA"/>
</dbReference>
<dbReference type="OrthoDB" id="421993at2759"/>
<feature type="compositionally biased region" description="Basic and acidic residues" evidence="1">
    <location>
        <begin position="1"/>
        <end position="14"/>
    </location>
</feature>
<dbReference type="SUPFAM" id="SSF75304">
    <property type="entry name" value="Amidase signature (AS) enzymes"/>
    <property type="match status" value="1"/>
</dbReference>
<feature type="region of interest" description="Disordered" evidence="1">
    <location>
        <begin position="1"/>
        <end position="20"/>
    </location>
</feature>
<dbReference type="PANTHER" id="PTHR11895:SF67">
    <property type="entry name" value="AMIDASE DOMAIN-CONTAINING PROTEIN"/>
    <property type="match status" value="1"/>
</dbReference>
<keyword evidence="4" id="KW-1185">Reference proteome</keyword>
<evidence type="ECO:0000313" key="4">
    <source>
        <dbReference type="Proteomes" id="UP000799766"/>
    </source>
</evidence>
<dbReference type="InterPro" id="IPR000120">
    <property type="entry name" value="Amidase"/>
</dbReference>
<dbReference type="Proteomes" id="UP000799766">
    <property type="component" value="Unassembled WGS sequence"/>
</dbReference>
<dbReference type="PANTHER" id="PTHR11895">
    <property type="entry name" value="TRANSAMIDASE"/>
    <property type="match status" value="1"/>
</dbReference>
<dbReference type="Gene3D" id="3.90.1300.10">
    <property type="entry name" value="Amidase signature (AS) domain"/>
    <property type="match status" value="1"/>
</dbReference>
<accession>A0A6A6P363</accession>
<sequence length="642" mass="67909">MAADKQNGEQHQQQEQEEDVKWINYPTPELVEDVNFTPIPPPKNPVIRGYALQIGASVICALPPIQTFLYNNTSFGSTLASIPGIDALPPTFYPAVIPSPASFSSSTPTTSSPLPFAAADLRPAPAVDPTTRYWSVGDYHAAYVSGCLTPSAVVEFLLPQVDRSASAHRSTHAVAFVQTRADLARAAAAASTERFRAGKARGVLDGVPVAVKDQVDIRGYGTTMGTARDWCNGGKGGEKGDEGETSWCVRMWEEAGAVVVGKTNMHEIGLDTTNNNPNLGTPRNPFNPNYYTGGSSGGSGYAVATGLVPIALGCDGGGSTRIPAAYCSQFGLKPTHGRVSISPSVSLAYSTSVSGPLAANMTDLEAAWRVMCTPDPGEAVSELFRAPRRPSPSAGEARPKLLGVFRDWVDRADPPVRKLFDAALAHFTTRLGYAVVDVGIPLVPEGQAAHALTILSEVSSVWAAPDRAPVLAPAGRVLVAVGARIPARDFARAQKLRTRLMRHLAALFARHPGLVIVTPTTPNAGCHIAGGEADLRRGVSNGNASVRSMEFTWMANLLGLPGLNVPMGYVEPVGGEGGEVPVGLMGMSEWGKDDELIEWGFDGERFLHDGLEGGRKRPEGWVDVLGLAGEKMRESVSGESQG</sequence>
<reference evidence="3" key="1">
    <citation type="journal article" date="2020" name="Stud. Mycol.">
        <title>101 Dothideomycetes genomes: a test case for predicting lifestyles and emergence of pathogens.</title>
        <authorList>
            <person name="Haridas S."/>
            <person name="Albert R."/>
            <person name="Binder M."/>
            <person name="Bloem J."/>
            <person name="Labutti K."/>
            <person name="Salamov A."/>
            <person name="Andreopoulos B."/>
            <person name="Baker S."/>
            <person name="Barry K."/>
            <person name="Bills G."/>
            <person name="Bluhm B."/>
            <person name="Cannon C."/>
            <person name="Castanera R."/>
            <person name="Culley D."/>
            <person name="Daum C."/>
            <person name="Ezra D."/>
            <person name="Gonzalez J."/>
            <person name="Henrissat B."/>
            <person name="Kuo A."/>
            <person name="Liang C."/>
            <person name="Lipzen A."/>
            <person name="Lutzoni F."/>
            <person name="Magnuson J."/>
            <person name="Mondo S."/>
            <person name="Nolan M."/>
            <person name="Ohm R."/>
            <person name="Pangilinan J."/>
            <person name="Park H.-J."/>
            <person name="Ramirez L."/>
            <person name="Alfaro M."/>
            <person name="Sun H."/>
            <person name="Tritt A."/>
            <person name="Yoshinaga Y."/>
            <person name="Zwiers L.-H."/>
            <person name="Turgeon B."/>
            <person name="Goodwin S."/>
            <person name="Spatafora J."/>
            <person name="Crous P."/>
            <person name="Grigoriev I."/>
        </authorList>
    </citation>
    <scope>NUCLEOTIDE SEQUENCE</scope>
    <source>
        <strain evidence="3">ATCC 16933</strain>
    </source>
</reference>